<organism evidence="2 3">
    <name type="scientific">Planotetraspora silvatica</name>
    <dbReference type="NCBI Taxonomy" id="234614"/>
    <lineage>
        <taxon>Bacteria</taxon>
        <taxon>Bacillati</taxon>
        <taxon>Actinomycetota</taxon>
        <taxon>Actinomycetes</taxon>
        <taxon>Streptosporangiales</taxon>
        <taxon>Streptosporangiaceae</taxon>
        <taxon>Planotetraspora</taxon>
    </lineage>
</organism>
<accession>A0A8J3UYK5</accession>
<evidence type="ECO:0000313" key="3">
    <source>
        <dbReference type="Proteomes" id="UP000644610"/>
    </source>
</evidence>
<dbReference type="Proteomes" id="UP000644610">
    <property type="component" value="Unassembled WGS sequence"/>
</dbReference>
<reference evidence="2" key="1">
    <citation type="submission" date="2021-01" db="EMBL/GenBank/DDBJ databases">
        <title>Whole genome shotgun sequence of Planotetraspora silvatica NBRC 100141.</title>
        <authorList>
            <person name="Komaki H."/>
            <person name="Tamura T."/>
        </authorList>
    </citation>
    <scope>NUCLEOTIDE SEQUENCE</scope>
    <source>
        <strain evidence="2">NBRC 100141</strain>
    </source>
</reference>
<evidence type="ECO:0000256" key="1">
    <source>
        <dbReference type="SAM" id="MobiDB-lite"/>
    </source>
</evidence>
<keyword evidence="3" id="KW-1185">Reference proteome</keyword>
<sequence>MGDPARSEGWWHQQARPDTCGIVTQEFVLDELTGVDHTEAELTEVAMRNGWYQPGGGTPMTDVGNLLQAYGMPVDRTYGATFGDPEAALCRGDAMTAGVDSSDIWHTDDPAGQENIADHAVEVIGIDYSTPDGPEVVLNDPGARTAPASTSPGQSSRRCGPPRTTTWVVAGDHFSW</sequence>
<evidence type="ECO:0008006" key="4">
    <source>
        <dbReference type="Google" id="ProtNLM"/>
    </source>
</evidence>
<feature type="compositionally biased region" description="Polar residues" evidence="1">
    <location>
        <begin position="147"/>
        <end position="165"/>
    </location>
</feature>
<proteinExistence type="predicted"/>
<name>A0A8J3UYK5_9ACTN</name>
<comment type="caution">
    <text evidence="2">The sequence shown here is derived from an EMBL/GenBank/DDBJ whole genome shotgun (WGS) entry which is preliminary data.</text>
</comment>
<protein>
    <recommendedName>
        <fullName evidence="4">Peptidase C39-like domain-containing protein</fullName>
    </recommendedName>
</protein>
<evidence type="ECO:0000313" key="2">
    <source>
        <dbReference type="EMBL" id="GII50804.1"/>
    </source>
</evidence>
<feature type="region of interest" description="Disordered" evidence="1">
    <location>
        <begin position="140"/>
        <end position="165"/>
    </location>
</feature>
<dbReference type="RefSeq" id="WP_203980285.1">
    <property type="nucleotide sequence ID" value="NZ_BAAAKY010000052.1"/>
</dbReference>
<dbReference type="EMBL" id="BOOQ01000056">
    <property type="protein sequence ID" value="GII50804.1"/>
    <property type="molecule type" value="Genomic_DNA"/>
</dbReference>
<dbReference type="AlphaFoldDB" id="A0A8J3UYK5"/>
<gene>
    <name evidence="2" type="ORF">Psi02_72280</name>
</gene>